<dbReference type="Proteomes" id="UP000722791">
    <property type="component" value="Unassembled WGS sequence"/>
</dbReference>
<accession>A0A8J4GX93</accession>
<dbReference type="EMBL" id="BNCP01000002">
    <property type="protein sequence ID" value="GIL71096.1"/>
    <property type="molecule type" value="Genomic_DNA"/>
</dbReference>
<keyword evidence="5" id="KW-1185">Reference proteome</keyword>
<evidence type="ECO:0008006" key="6">
    <source>
        <dbReference type="Google" id="ProtNLM"/>
    </source>
</evidence>
<evidence type="ECO:0000313" key="5">
    <source>
        <dbReference type="Proteomes" id="UP000747110"/>
    </source>
</evidence>
<comment type="caution">
    <text evidence="3">The sequence shown here is derived from an EMBL/GenBank/DDBJ whole genome shotgun (WGS) entry which is preliminary data.</text>
</comment>
<dbReference type="AlphaFoldDB" id="A0A8J4GX93"/>
<dbReference type="EMBL" id="BNCQ01000061">
    <property type="protein sequence ID" value="GIM15069.1"/>
    <property type="molecule type" value="Genomic_DNA"/>
</dbReference>
<dbReference type="InterPro" id="IPR003428">
    <property type="entry name" value="MAM33"/>
</dbReference>
<dbReference type="OrthoDB" id="278212at2759"/>
<dbReference type="GO" id="GO:0005759">
    <property type="term" value="C:mitochondrial matrix"/>
    <property type="evidence" value="ECO:0007669"/>
    <property type="project" value="InterPro"/>
</dbReference>
<dbReference type="Proteomes" id="UP000747110">
    <property type="component" value="Unassembled WGS sequence"/>
</dbReference>
<organism evidence="3 4">
    <name type="scientific">Volvox reticuliferus</name>
    <dbReference type="NCBI Taxonomy" id="1737510"/>
    <lineage>
        <taxon>Eukaryota</taxon>
        <taxon>Viridiplantae</taxon>
        <taxon>Chlorophyta</taxon>
        <taxon>core chlorophytes</taxon>
        <taxon>Chlorophyceae</taxon>
        <taxon>CS clade</taxon>
        <taxon>Chlamydomonadales</taxon>
        <taxon>Volvocaceae</taxon>
        <taxon>Volvox</taxon>
    </lineage>
</organism>
<dbReference type="SUPFAM" id="SSF54529">
    <property type="entry name" value="Mitochondrial glycoprotein MAM33-like"/>
    <property type="match status" value="1"/>
</dbReference>
<reference evidence="3" key="1">
    <citation type="journal article" date="2021" name="Proc. Natl. Acad. Sci. U.S.A.">
        <title>Three genomes in the algal genus Volvox reveal the fate of a haploid sex-determining region after a transition to homothallism.</title>
        <authorList>
            <person name="Yamamoto K."/>
            <person name="Hamaji T."/>
            <person name="Kawai-Toyooka H."/>
            <person name="Matsuzaki R."/>
            <person name="Takahashi F."/>
            <person name="Nishimura Y."/>
            <person name="Kawachi M."/>
            <person name="Noguchi H."/>
            <person name="Minakuchi Y."/>
            <person name="Umen J.G."/>
            <person name="Toyoda A."/>
            <person name="Nozaki H."/>
        </authorList>
    </citation>
    <scope>NUCLEOTIDE SEQUENCE</scope>
    <source>
        <strain evidence="3">NIES-3785</strain>
        <strain evidence="2">NIES-3786</strain>
    </source>
</reference>
<name>A0A8J4GX93_9CHLO</name>
<evidence type="ECO:0000313" key="4">
    <source>
        <dbReference type="Proteomes" id="UP000722791"/>
    </source>
</evidence>
<dbReference type="InterPro" id="IPR036561">
    <property type="entry name" value="MAM33_sf"/>
</dbReference>
<dbReference type="PANTHER" id="PTHR10826">
    <property type="entry name" value="COMPLEMENT COMPONENT 1"/>
    <property type="match status" value="1"/>
</dbReference>
<sequence length="286" mass="32309">MSILSSSGYGIRCFEAVDYPIMACNVVRNTSRVTNCKIMASRGFTSPSLLPACSVPSTSGRRIAGHVERTYVPFLSYNGLTSRIVPSATGKRNASSVSNSLLAVLKDEIKYERESYRRSDLIIGDPPNDFELQDARGTTWFVLAKEFGNEEIIVRIDLDAQPELEEDEEGEEYEDEDEEGLPVEFQVTITKEGDDTLVFDCESDGEYLTVSRVSLESIYEDNDGPPSYRGPAFQDLDDTLQQAFVDFLEERGVNAYLGEYIRVYLEDKATLEYQQWLNRVRDFIGR</sequence>
<protein>
    <recommendedName>
        <fullName evidence="6">Mitochondrial glyco protein</fullName>
    </recommendedName>
</protein>
<evidence type="ECO:0000313" key="2">
    <source>
        <dbReference type="EMBL" id="GIL71096.1"/>
    </source>
</evidence>
<evidence type="ECO:0000313" key="3">
    <source>
        <dbReference type="EMBL" id="GIM15069.1"/>
    </source>
</evidence>
<dbReference type="PANTHER" id="PTHR10826:SF1">
    <property type="entry name" value="COMPLEMENT COMPONENT 1 Q SUBCOMPONENT-BINDING PROTEIN, MITOCHONDRIAL"/>
    <property type="match status" value="1"/>
</dbReference>
<dbReference type="Gene3D" id="3.10.280.10">
    <property type="entry name" value="Mitochondrial glycoprotein"/>
    <property type="match status" value="1"/>
</dbReference>
<gene>
    <name evidence="2" type="ORF">Vretifemale_1734</name>
    <name evidence="3" type="ORF">Vretimale_17831</name>
</gene>
<proteinExistence type="predicted"/>
<evidence type="ECO:0000256" key="1">
    <source>
        <dbReference type="SAM" id="MobiDB-lite"/>
    </source>
</evidence>
<dbReference type="Pfam" id="PF02330">
    <property type="entry name" value="MAM33"/>
    <property type="match status" value="1"/>
</dbReference>
<feature type="region of interest" description="Disordered" evidence="1">
    <location>
        <begin position="161"/>
        <end position="180"/>
    </location>
</feature>